<feature type="binding site" evidence="9">
    <location>
        <begin position="152"/>
        <end position="153"/>
    </location>
    <ligand>
        <name>GTP</name>
        <dbReference type="ChEBI" id="CHEBI:37565"/>
    </ligand>
</feature>
<evidence type="ECO:0000256" key="8">
    <source>
        <dbReference type="ARBA" id="ARBA00023288"/>
    </source>
</evidence>
<dbReference type="AlphaFoldDB" id="A0A183EQN9"/>
<comment type="subunit">
    <text evidence="1">G proteins are composed of 3 units; alpha, beta and gamma. The alpha chain contains the guanine nucleotide binding site.</text>
</comment>
<dbReference type="PANTHER" id="PTHR10218">
    <property type="entry name" value="GTP-BINDING PROTEIN ALPHA SUBUNIT"/>
    <property type="match status" value="1"/>
</dbReference>
<dbReference type="SUPFAM" id="SSF52540">
    <property type="entry name" value="P-loop containing nucleoside triphosphate hydrolases"/>
    <property type="match status" value="1"/>
</dbReference>
<evidence type="ECO:0000313" key="13">
    <source>
        <dbReference type="WBParaSite" id="GPUH_0002331001-mRNA-1"/>
    </source>
</evidence>
<dbReference type="Proteomes" id="UP000271098">
    <property type="component" value="Unassembled WGS sequence"/>
</dbReference>
<evidence type="ECO:0000256" key="4">
    <source>
        <dbReference type="ARBA" id="ARBA00022741"/>
    </source>
</evidence>
<proteinExistence type="predicted"/>
<keyword evidence="6" id="KW-0564">Palmitate</keyword>
<dbReference type="GO" id="GO:0007188">
    <property type="term" value="P:adenylate cyclase-modulating G protein-coupled receptor signaling pathway"/>
    <property type="evidence" value="ECO:0007669"/>
    <property type="project" value="TreeGrafter"/>
</dbReference>
<dbReference type="Gene3D" id="3.40.50.300">
    <property type="entry name" value="P-loop containing nucleotide triphosphate hydrolases"/>
    <property type="match status" value="1"/>
</dbReference>
<sequence>MGSCQSQEAQEQLARNKAIEKQLNQDKRAGSSIVKLLLLGAGECGKSTVLKQMQILHSNGFTEDEINERKAVVYNNTVTSMCAIMKAMDNVLHIPLEDPEKETEKALIFRVVEVGDESEPFTDEVAKALVSLWNDKGVRKAYDMRSEYQLNDSAK</sequence>
<evidence type="ECO:0000256" key="3">
    <source>
        <dbReference type="ARBA" id="ARBA00022723"/>
    </source>
</evidence>
<dbReference type="GO" id="GO:0005525">
    <property type="term" value="F:GTP binding"/>
    <property type="evidence" value="ECO:0007669"/>
    <property type="project" value="UniProtKB-KW"/>
</dbReference>
<organism evidence="13">
    <name type="scientific">Gongylonema pulchrum</name>
    <dbReference type="NCBI Taxonomy" id="637853"/>
    <lineage>
        <taxon>Eukaryota</taxon>
        <taxon>Metazoa</taxon>
        <taxon>Ecdysozoa</taxon>
        <taxon>Nematoda</taxon>
        <taxon>Chromadorea</taxon>
        <taxon>Rhabditida</taxon>
        <taxon>Spirurina</taxon>
        <taxon>Spiruromorpha</taxon>
        <taxon>Spiruroidea</taxon>
        <taxon>Gongylonematidae</taxon>
        <taxon>Gongylonema</taxon>
    </lineage>
</organism>
<reference evidence="13" key="1">
    <citation type="submission" date="2016-06" db="UniProtKB">
        <authorList>
            <consortium name="WormBaseParasite"/>
        </authorList>
    </citation>
    <scope>IDENTIFICATION</scope>
</reference>
<evidence type="ECO:0000256" key="7">
    <source>
        <dbReference type="ARBA" id="ARBA00023224"/>
    </source>
</evidence>
<keyword evidence="4 9" id="KW-0547">Nucleotide-binding</keyword>
<accession>A0A183EQN9</accession>
<keyword evidence="3 10" id="KW-0479">Metal-binding</keyword>
<dbReference type="SUPFAM" id="SSF47895">
    <property type="entry name" value="Transducin (alpha subunit), insertion domain"/>
    <property type="match status" value="1"/>
</dbReference>
<dbReference type="GO" id="GO:0005737">
    <property type="term" value="C:cytoplasm"/>
    <property type="evidence" value="ECO:0007669"/>
    <property type="project" value="TreeGrafter"/>
</dbReference>
<evidence type="ECO:0000256" key="10">
    <source>
        <dbReference type="PIRSR" id="PIRSR601019-2"/>
    </source>
</evidence>
<dbReference type="WBParaSite" id="GPUH_0002331001-mRNA-1">
    <property type="protein sequence ID" value="GPUH_0002331001-mRNA-1"/>
    <property type="gene ID" value="GPUH_0002331001"/>
</dbReference>
<dbReference type="InterPro" id="IPR001019">
    <property type="entry name" value="Gprotein_alpha_su"/>
</dbReference>
<name>A0A183EQN9_9BILA</name>
<evidence type="ECO:0000313" key="11">
    <source>
        <dbReference type="EMBL" id="VDN41243.1"/>
    </source>
</evidence>
<dbReference type="Gene3D" id="1.10.400.10">
    <property type="entry name" value="GI Alpha 1, domain 2-like"/>
    <property type="match status" value="1"/>
</dbReference>
<protein>
    <submittedName>
        <fullName evidence="13">Guanine nucleotide-binding protein G(Q) subunit alpha</fullName>
    </submittedName>
</protein>
<dbReference type="EMBL" id="UYRT01097360">
    <property type="protein sequence ID" value="VDN41243.1"/>
    <property type="molecule type" value="Genomic_DNA"/>
</dbReference>
<dbReference type="PANTHER" id="PTHR10218:SF215">
    <property type="entry name" value="GUANINE NUCLEOTIDE-BINDING PROTEIN ALPHA-17 SUBUNIT"/>
    <property type="match status" value="1"/>
</dbReference>
<gene>
    <name evidence="11" type="ORF">GPUH_LOCUS23280</name>
</gene>
<evidence type="ECO:0000256" key="6">
    <source>
        <dbReference type="ARBA" id="ARBA00023139"/>
    </source>
</evidence>
<dbReference type="GO" id="GO:0046872">
    <property type="term" value="F:metal ion binding"/>
    <property type="evidence" value="ECO:0007669"/>
    <property type="project" value="UniProtKB-KW"/>
</dbReference>
<dbReference type="FunFam" id="3.40.50.300:FF:000692">
    <property type="entry name" value="Guanine nucleotide-binding protein subunit alpha"/>
    <property type="match status" value="1"/>
</dbReference>
<dbReference type="PROSITE" id="PS51882">
    <property type="entry name" value="G_ALPHA"/>
    <property type="match status" value="1"/>
</dbReference>
<dbReference type="GO" id="GO:0003924">
    <property type="term" value="F:GTPase activity"/>
    <property type="evidence" value="ECO:0007669"/>
    <property type="project" value="InterPro"/>
</dbReference>
<keyword evidence="5 9" id="KW-0342">GTP-binding</keyword>
<dbReference type="GO" id="GO:0001664">
    <property type="term" value="F:G protein-coupled receptor binding"/>
    <property type="evidence" value="ECO:0007669"/>
    <property type="project" value="TreeGrafter"/>
</dbReference>
<evidence type="ECO:0000256" key="1">
    <source>
        <dbReference type="ARBA" id="ARBA00011356"/>
    </source>
</evidence>
<dbReference type="GO" id="GO:0031683">
    <property type="term" value="F:G-protein beta/gamma-subunit complex binding"/>
    <property type="evidence" value="ECO:0007669"/>
    <property type="project" value="InterPro"/>
</dbReference>
<evidence type="ECO:0000256" key="2">
    <source>
        <dbReference type="ARBA" id="ARBA00022707"/>
    </source>
</evidence>
<reference evidence="11 12" key="2">
    <citation type="submission" date="2018-11" db="EMBL/GenBank/DDBJ databases">
        <authorList>
            <consortium name="Pathogen Informatics"/>
        </authorList>
    </citation>
    <scope>NUCLEOTIDE SEQUENCE [LARGE SCALE GENOMIC DNA]</scope>
</reference>
<feature type="binding site" evidence="9">
    <location>
        <begin position="43"/>
        <end position="48"/>
    </location>
    <ligand>
        <name>GTP</name>
        <dbReference type="ChEBI" id="CHEBI:37565"/>
    </ligand>
</feature>
<evidence type="ECO:0000313" key="12">
    <source>
        <dbReference type="Proteomes" id="UP000271098"/>
    </source>
</evidence>
<keyword evidence="12" id="KW-1185">Reference proteome</keyword>
<dbReference type="InterPro" id="IPR011025">
    <property type="entry name" value="GproteinA_insert"/>
</dbReference>
<dbReference type="GO" id="GO:0005834">
    <property type="term" value="C:heterotrimeric G-protein complex"/>
    <property type="evidence" value="ECO:0007669"/>
    <property type="project" value="TreeGrafter"/>
</dbReference>
<keyword evidence="10" id="KW-0460">Magnesium</keyword>
<keyword evidence="8" id="KW-0449">Lipoprotein</keyword>
<keyword evidence="2" id="KW-0519">Myristate</keyword>
<feature type="binding site" evidence="10">
    <location>
        <position position="47"/>
    </location>
    <ligand>
        <name>Mg(2+)</name>
        <dbReference type="ChEBI" id="CHEBI:18420"/>
    </ligand>
</feature>
<evidence type="ECO:0000256" key="5">
    <source>
        <dbReference type="ARBA" id="ARBA00023134"/>
    </source>
</evidence>
<evidence type="ECO:0000256" key="9">
    <source>
        <dbReference type="PIRSR" id="PIRSR601019-1"/>
    </source>
</evidence>
<dbReference type="InterPro" id="IPR027417">
    <property type="entry name" value="P-loop_NTPase"/>
</dbReference>
<dbReference type="Pfam" id="PF00503">
    <property type="entry name" value="G-alpha"/>
    <property type="match status" value="1"/>
</dbReference>
<dbReference type="SMART" id="SM00275">
    <property type="entry name" value="G_alpha"/>
    <property type="match status" value="1"/>
</dbReference>
<keyword evidence="7" id="KW-0807">Transducer</keyword>
<dbReference type="OrthoDB" id="5817230at2759"/>